<feature type="compositionally biased region" description="Basic residues" evidence="1">
    <location>
        <begin position="1"/>
        <end position="18"/>
    </location>
</feature>
<dbReference type="GO" id="GO:0010972">
    <property type="term" value="P:negative regulation of G2/M transition of mitotic cell cycle"/>
    <property type="evidence" value="ECO:0007669"/>
    <property type="project" value="TreeGrafter"/>
</dbReference>
<dbReference type="GeneTree" id="ENSGT01070000255003"/>
<accession>A0A8C5R123</accession>
<feature type="compositionally biased region" description="Acidic residues" evidence="1">
    <location>
        <begin position="58"/>
        <end position="67"/>
    </location>
</feature>
<feature type="compositionally biased region" description="Basic and acidic residues" evidence="1">
    <location>
        <begin position="19"/>
        <end position="33"/>
    </location>
</feature>
<evidence type="ECO:0000256" key="1">
    <source>
        <dbReference type="SAM" id="MobiDB-lite"/>
    </source>
</evidence>
<proteinExistence type="predicted"/>
<evidence type="ECO:0000313" key="2">
    <source>
        <dbReference type="Ensembl" id="ENSLLEP00000044116.1"/>
    </source>
</evidence>
<dbReference type="PANTHER" id="PTHR16524:SF2">
    <property type="entry name" value="CELL DEATH REGULATOR AVEN"/>
    <property type="match status" value="1"/>
</dbReference>
<dbReference type="OrthoDB" id="6338233at2759"/>
<dbReference type="AlphaFoldDB" id="A0A8C5R123"/>
<protein>
    <submittedName>
        <fullName evidence="2">Uncharacterized protein</fullName>
    </submittedName>
</protein>
<keyword evidence="3" id="KW-1185">Reference proteome</keyword>
<dbReference type="Ensembl" id="ENSLLET00000045887.1">
    <property type="protein sequence ID" value="ENSLLEP00000044116.1"/>
    <property type="gene ID" value="ENSLLEG00000028039.1"/>
</dbReference>
<evidence type="ECO:0000313" key="3">
    <source>
        <dbReference type="Proteomes" id="UP000694569"/>
    </source>
</evidence>
<dbReference type="PANTHER" id="PTHR16524">
    <property type="entry name" value="CELL DEATH REGULATOR AVEN"/>
    <property type="match status" value="1"/>
</dbReference>
<name>A0A8C5R123_9ANUR</name>
<sequence>MERGRGWRPRRGGGGRRRPSGDRRSGTDRESAHGARRGYGAARERAVHPEPERKDGDDAVEVQEEDAAAGFSRRKIASNWDRYEEAKKEDENKVLQRGTDYAVLLNSAGRFFLLKAHHCDLNIPPACSFSHPLACS</sequence>
<feature type="region of interest" description="Disordered" evidence="1">
    <location>
        <begin position="1"/>
        <end position="70"/>
    </location>
</feature>
<reference evidence="2" key="2">
    <citation type="submission" date="2025-09" db="UniProtKB">
        <authorList>
            <consortium name="Ensembl"/>
        </authorList>
    </citation>
    <scope>IDENTIFICATION</scope>
</reference>
<dbReference type="InterPro" id="IPR026187">
    <property type="entry name" value="Aven"/>
</dbReference>
<reference evidence="2" key="1">
    <citation type="submission" date="2025-08" db="UniProtKB">
        <authorList>
            <consortium name="Ensembl"/>
        </authorList>
    </citation>
    <scope>IDENTIFICATION</scope>
</reference>
<feature type="compositionally biased region" description="Basic and acidic residues" evidence="1">
    <location>
        <begin position="42"/>
        <end position="57"/>
    </location>
</feature>
<dbReference type="Proteomes" id="UP000694569">
    <property type="component" value="Unplaced"/>
</dbReference>
<organism evidence="2 3">
    <name type="scientific">Leptobrachium leishanense</name>
    <name type="common">Leishan spiny toad</name>
    <dbReference type="NCBI Taxonomy" id="445787"/>
    <lineage>
        <taxon>Eukaryota</taxon>
        <taxon>Metazoa</taxon>
        <taxon>Chordata</taxon>
        <taxon>Craniata</taxon>
        <taxon>Vertebrata</taxon>
        <taxon>Euteleostomi</taxon>
        <taxon>Amphibia</taxon>
        <taxon>Batrachia</taxon>
        <taxon>Anura</taxon>
        <taxon>Pelobatoidea</taxon>
        <taxon>Megophryidae</taxon>
        <taxon>Leptobrachium</taxon>
    </lineage>
</organism>